<evidence type="ECO:0000313" key="8">
    <source>
        <dbReference type="Proteomes" id="UP001157961"/>
    </source>
</evidence>
<name>A0ABY1NXE3_9RHOB</name>
<dbReference type="CDD" id="cd02522">
    <property type="entry name" value="GT_2_like_a"/>
    <property type="match status" value="1"/>
</dbReference>
<dbReference type="InterPro" id="IPR001173">
    <property type="entry name" value="Glyco_trans_2-like"/>
</dbReference>
<dbReference type="Proteomes" id="UP001157961">
    <property type="component" value="Unassembled WGS sequence"/>
</dbReference>
<dbReference type="SUPFAM" id="SSF53448">
    <property type="entry name" value="Nucleotide-diphospho-sugar transferases"/>
    <property type="match status" value="1"/>
</dbReference>
<evidence type="ECO:0000256" key="3">
    <source>
        <dbReference type="ARBA" id="ARBA00022676"/>
    </source>
</evidence>
<dbReference type="Gene3D" id="3.90.550.10">
    <property type="entry name" value="Spore Coat Polysaccharide Biosynthesis Protein SpsA, Chain A"/>
    <property type="match status" value="1"/>
</dbReference>
<comment type="subcellular location">
    <subcellularLocation>
        <location evidence="1">Cell membrane</location>
    </subcellularLocation>
</comment>
<dbReference type="InterPro" id="IPR029044">
    <property type="entry name" value="Nucleotide-diphossugar_trans"/>
</dbReference>
<reference evidence="7 8" key="1">
    <citation type="submission" date="2017-05" db="EMBL/GenBank/DDBJ databases">
        <authorList>
            <person name="Varghese N."/>
            <person name="Submissions S."/>
        </authorList>
    </citation>
    <scope>NUCLEOTIDE SEQUENCE [LARGE SCALE GENOMIC DNA]</scope>
    <source>
        <strain evidence="7 8">DSM 29734</strain>
    </source>
</reference>
<proteinExistence type="predicted"/>
<evidence type="ECO:0000256" key="1">
    <source>
        <dbReference type="ARBA" id="ARBA00004236"/>
    </source>
</evidence>
<evidence type="ECO:0000256" key="5">
    <source>
        <dbReference type="ARBA" id="ARBA00023136"/>
    </source>
</evidence>
<dbReference type="NCBIfam" id="TIGR04283">
    <property type="entry name" value="glyco_like_mftF"/>
    <property type="match status" value="1"/>
</dbReference>
<keyword evidence="4" id="KW-0808">Transferase</keyword>
<dbReference type="PANTHER" id="PTHR43646">
    <property type="entry name" value="GLYCOSYLTRANSFERASE"/>
    <property type="match status" value="1"/>
</dbReference>
<dbReference type="InterPro" id="IPR026461">
    <property type="entry name" value="Trfase_2_rSAM/seldom_assoc"/>
</dbReference>
<evidence type="ECO:0000259" key="6">
    <source>
        <dbReference type="Pfam" id="PF00535"/>
    </source>
</evidence>
<comment type="caution">
    <text evidence="7">The sequence shown here is derived from an EMBL/GenBank/DDBJ whole genome shotgun (WGS) entry which is preliminary data.</text>
</comment>
<sequence>MRAPVSVIIPTLNEEDGLPTCLGALFEGVSTGLLRELIVADAGSKDATLDVAEEAGAEVVDCAPSRGGQLRAGAAKAQGEWLLFVHADTVLPEGWSTSVEAHLAHIDRAGYFGLSFDKGKLAGSLVAGWANLRSWVFGLPYGDQALLISRRLYEEMGGFPDIPLMEDVALARALGRSRFLRLPGHVTTSPRKYQAQGWLRRGGRNLWTLGRYICGVSPEKLASAYRRQ</sequence>
<keyword evidence="3" id="KW-0328">Glycosyltransferase</keyword>
<feature type="domain" description="Glycosyltransferase 2-like" evidence="6">
    <location>
        <begin position="6"/>
        <end position="110"/>
    </location>
</feature>
<evidence type="ECO:0000313" key="7">
    <source>
        <dbReference type="EMBL" id="SMP19305.1"/>
    </source>
</evidence>
<organism evidence="7 8">
    <name type="scientific">Shimia sagamensis</name>
    <dbReference type="NCBI Taxonomy" id="1566352"/>
    <lineage>
        <taxon>Bacteria</taxon>
        <taxon>Pseudomonadati</taxon>
        <taxon>Pseudomonadota</taxon>
        <taxon>Alphaproteobacteria</taxon>
        <taxon>Rhodobacterales</taxon>
        <taxon>Roseobacteraceae</taxon>
    </lineage>
</organism>
<dbReference type="EMBL" id="FXTY01000003">
    <property type="protein sequence ID" value="SMP19305.1"/>
    <property type="molecule type" value="Genomic_DNA"/>
</dbReference>
<evidence type="ECO:0000256" key="2">
    <source>
        <dbReference type="ARBA" id="ARBA00022475"/>
    </source>
</evidence>
<protein>
    <recommendedName>
        <fullName evidence="6">Glycosyltransferase 2-like domain-containing protein</fullName>
    </recommendedName>
</protein>
<dbReference type="RefSeq" id="WP_283425833.1">
    <property type="nucleotide sequence ID" value="NZ_FXTY01000003.1"/>
</dbReference>
<accession>A0ABY1NXE3</accession>
<evidence type="ECO:0000256" key="4">
    <source>
        <dbReference type="ARBA" id="ARBA00022679"/>
    </source>
</evidence>
<dbReference type="PANTHER" id="PTHR43646:SF2">
    <property type="entry name" value="GLYCOSYLTRANSFERASE 2-LIKE DOMAIN-CONTAINING PROTEIN"/>
    <property type="match status" value="1"/>
</dbReference>
<keyword evidence="2" id="KW-1003">Cell membrane</keyword>
<keyword evidence="8" id="KW-1185">Reference proteome</keyword>
<keyword evidence="5" id="KW-0472">Membrane</keyword>
<gene>
    <name evidence="7" type="ORF">SAMN06265373_103403</name>
</gene>
<dbReference type="Pfam" id="PF00535">
    <property type="entry name" value="Glycos_transf_2"/>
    <property type="match status" value="1"/>
</dbReference>